<reference evidence="3 4" key="1">
    <citation type="submission" date="2023-09" db="EMBL/GenBank/DDBJ databases">
        <authorList>
            <person name="Rey-Velasco X."/>
        </authorList>
    </citation>
    <scope>NUCLEOTIDE SEQUENCE [LARGE SCALE GENOMIC DNA]</scope>
    <source>
        <strain evidence="3 4">F260</strain>
    </source>
</reference>
<keyword evidence="4" id="KW-1185">Reference proteome</keyword>
<gene>
    <name evidence="3" type="ORF">RM545_09375</name>
</gene>
<protein>
    <submittedName>
        <fullName evidence="3">4'-phosphopantetheinyl transferase superfamily protein</fullName>
    </submittedName>
</protein>
<comment type="caution">
    <text evidence="3">The sequence shown here is derived from an EMBL/GenBank/DDBJ whole genome shotgun (WGS) entry which is preliminary data.</text>
</comment>
<dbReference type="InterPro" id="IPR037143">
    <property type="entry name" value="4-PPantetheinyl_Trfase_dom_sf"/>
</dbReference>
<organism evidence="3 4">
    <name type="scientific">Autumnicola lenta</name>
    <dbReference type="NCBI Taxonomy" id="3075593"/>
    <lineage>
        <taxon>Bacteria</taxon>
        <taxon>Pseudomonadati</taxon>
        <taxon>Bacteroidota</taxon>
        <taxon>Flavobacteriia</taxon>
        <taxon>Flavobacteriales</taxon>
        <taxon>Flavobacteriaceae</taxon>
        <taxon>Autumnicola</taxon>
    </lineage>
</organism>
<accession>A0ABU3CKY7</accession>
<evidence type="ECO:0000256" key="1">
    <source>
        <dbReference type="ARBA" id="ARBA00022679"/>
    </source>
</evidence>
<proteinExistence type="predicted"/>
<feature type="domain" description="4'-phosphopantetheinyl transferase" evidence="2">
    <location>
        <begin position="104"/>
        <end position="195"/>
    </location>
</feature>
<evidence type="ECO:0000313" key="3">
    <source>
        <dbReference type="EMBL" id="MDT0646902.1"/>
    </source>
</evidence>
<dbReference type="Proteomes" id="UP001245285">
    <property type="component" value="Unassembled WGS sequence"/>
</dbReference>
<name>A0ABU3CKY7_9FLAO</name>
<dbReference type="InterPro" id="IPR008278">
    <property type="entry name" value="4-PPantetheinyl_Trfase_dom"/>
</dbReference>
<dbReference type="GO" id="GO:0016740">
    <property type="term" value="F:transferase activity"/>
    <property type="evidence" value="ECO:0007669"/>
    <property type="project" value="UniProtKB-KW"/>
</dbReference>
<dbReference type="Pfam" id="PF01648">
    <property type="entry name" value="ACPS"/>
    <property type="match status" value="1"/>
</dbReference>
<dbReference type="RefSeq" id="WP_311495064.1">
    <property type="nucleotide sequence ID" value="NZ_JAVRHO010000011.1"/>
</dbReference>
<keyword evidence="1 3" id="KW-0808">Transferase</keyword>
<sequence length="217" mass="25145">MSLYKTITVDERTKVLIWKIEESLEWLSKGIELTAHCRERVEGMKSEIHRRGFMSIRHLLAEAGYTDNDLYYDDLGKPHLKDGKYISITHSFDFTGIIVSDKEVGIDIEKQRDKILKIANKFTPLKEYHTLANEEALVRKLTIVWGAKESIYKLQAEPGLSFLHHIDIKDFDFEANATTGKSFYRGNTAHFDLEFLEFEGFTCVHASRSTENMKFDD</sequence>
<evidence type="ECO:0000259" key="2">
    <source>
        <dbReference type="Pfam" id="PF01648"/>
    </source>
</evidence>
<dbReference type="Gene3D" id="3.90.470.20">
    <property type="entry name" value="4'-phosphopantetheinyl transferase domain"/>
    <property type="match status" value="2"/>
</dbReference>
<dbReference type="SUPFAM" id="SSF56214">
    <property type="entry name" value="4'-phosphopantetheinyl transferase"/>
    <property type="match status" value="1"/>
</dbReference>
<evidence type="ECO:0000313" key="4">
    <source>
        <dbReference type="Proteomes" id="UP001245285"/>
    </source>
</evidence>
<dbReference type="EMBL" id="JAVRHO010000011">
    <property type="protein sequence ID" value="MDT0646902.1"/>
    <property type="molecule type" value="Genomic_DNA"/>
</dbReference>